<feature type="transmembrane region" description="Helical" evidence="2">
    <location>
        <begin position="62"/>
        <end position="83"/>
    </location>
</feature>
<keyword evidence="2" id="KW-0812">Transmembrane</keyword>
<dbReference type="PANTHER" id="PTHR40018">
    <property type="entry name" value="[PSI+] INDUCTION PROTEIN 2"/>
    <property type="match status" value="1"/>
</dbReference>
<protein>
    <recommendedName>
        <fullName evidence="5">Fibroin-3 related protein</fullName>
    </recommendedName>
</protein>
<evidence type="ECO:0008006" key="5">
    <source>
        <dbReference type="Google" id="ProtNLM"/>
    </source>
</evidence>
<evidence type="ECO:0000313" key="3">
    <source>
        <dbReference type="EMBL" id="KAK4193366.1"/>
    </source>
</evidence>
<proteinExistence type="predicted"/>
<feature type="compositionally biased region" description="Polar residues" evidence="1">
    <location>
        <begin position="388"/>
        <end position="403"/>
    </location>
</feature>
<dbReference type="GO" id="GO:0005886">
    <property type="term" value="C:plasma membrane"/>
    <property type="evidence" value="ECO:0007669"/>
    <property type="project" value="TreeGrafter"/>
</dbReference>
<evidence type="ECO:0000256" key="1">
    <source>
        <dbReference type="SAM" id="MobiDB-lite"/>
    </source>
</evidence>
<feature type="region of interest" description="Disordered" evidence="1">
    <location>
        <begin position="325"/>
        <end position="613"/>
    </location>
</feature>
<dbReference type="AlphaFoldDB" id="A0AAN6X5D5"/>
<feature type="compositionally biased region" description="Low complexity" evidence="1">
    <location>
        <begin position="259"/>
        <end position="269"/>
    </location>
</feature>
<dbReference type="EMBL" id="MU864351">
    <property type="protein sequence ID" value="KAK4193366.1"/>
    <property type="molecule type" value="Genomic_DNA"/>
</dbReference>
<keyword evidence="2" id="KW-1133">Transmembrane helix</keyword>
<feature type="compositionally biased region" description="Polar residues" evidence="1">
    <location>
        <begin position="525"/>
        <end position="538"/>
    </location>
</feature>
<organism evidence="3 4">
    <name type="scientific">Podospora australis</name>
    <dbReference type="NCBI Taxonomy" id="1536484"/>
    <lineage>
        <taxon>Eukaryota</taxon>
        <taxon>Fungi</taxon>
        <taxon>Dikarya</taxon>
        <taxon>Ascomycota</taxon>
        <taxon>Pezizomycotina</taxon>
        <taxon>Sordariomycetes</taxon>
        <taxon>Sordariomycetidae</taxon>
        <taxon>Sordariales</taxon>
        <taxon>Podosporaceae</taxon>
        <taxon>Podospora</taxon>
    </lineage>
</organism>
<dbReference type="GO" id="GO:0005935">
    <property type="term" value="C:cellular bud neck"/>
    <property type="evidence" value="ECO:0007669"/>
    <property type="project" value="TreeGrafter"/>
</dbReference>
<reference evidence="3" key="2">
    <citation type="submission" date="2023-05" db="EMBL/GenBank/DDBJ databases">
        <authorList>
            <consortium name="Lawrence Berkeley National Laboratory"/>
            <person name="Steindorff A."/>
            <person name="Hensen N."/>
            <person name="Bonometti L."/>
            <person name="Westerberg I."/>
            <person name="Brannstrom I.O."/>
            <person name="Guillou S."/>
            <person name="Cros-Aarteil S."/>
            <person name="Calhoun S."/>
            <person name="Haridas S."/>
            <person name="Kuo A."/>
            <person name="Mondo S."/>
            <person name="Pangilinan J."/>
            <person name="Riley R."/>
            <person name="Labutti K."/>
            <person name="Andreopoulos B."/>
            <person name="Lipzen A."/>
            <person name="Chen C."/>
            <person name="Yanf M."/>
            <person name="Daum C."/>
            <person name="Ng V."/>
            <person name="Clum A."/>
            <person name="Ohm R."/>
            <person name="Martin F."/>
            <person name="Silar P."/>
            <person name="Natvig D."/>
            <person name="Lalanne C."/>
            <person name="Gautier V."/>
            <person name="Ament-Velasquez S.L."/>
            <person name="Kruys A."/>
            <person name="Hutchinson M.I."/>
            <person name="Powell A.J."/>
            <person name="Barry K."/>
            <person name="Miller A.N."/>
            <person name="Grigoriev I.V."/>
            <person name="Debuchy R."/>
            <person name="Gladieux P."/>
            <person name="Thoren M.H."/>
            <person name="Johannesson H."/>
        </authorList>
    </citation>
    <scope>NUCLEOTIDE SEQUENCE</scope>
    <source>
        <strain evidence="3">PSN309</strain>
    </source>
</reference>
<keyword evidence="4" id="KW-1185">Reference proteome</keyword>
<feature type="compositionally biased region" description="Polar residues" evidence="1">
    <location>
        <begin position="571"/>
        <end position="584"/>
    </location>
</feature>
<gene>
    <name evidence="3" type="ORF">QBC35DRAFT_103812</name>
</gene>
<dbReference type="PANTHER" id="PTHR40018:SF1">
    <property type="entry name" value="[PSI+] INDUCTION PROTEIN 2"/>
    <property type="match status" value="1"/>
</dbReference>
<reference evidence="3" key="1">
    <citation type="journal article" date="2023" name="Mol. Phylogenet. Evol.">
        <title>Genome-scale phylogeny and comparative genomics of the fungal order Sordariales.</title>
        <authorList>
            <person name="Hensen N."/>
            <person name="Bonometti L."/>
            <person name="Westerberg I."/>
            <person name="Brannstrom I.O."/>
            <person name="Guillou S."/>
            <person name="Cros-Aarteil S."/>
            <person name="Calhoun S."/>
            <person name="Haridas S."/>
            <person name="Kuo A."/>
            <person name="Mondo S."/>
            <person name="Pangilinan J."/>
            <person name="Riley R."/>
            <person name="LaButti K."/>
            <person name="Andreopoulos B."/>
            <person name="Lipzen A."/>
            <person name="Chen C."/>
            <person name="Yan M."/>
            <person name="Daum C."/>
            <person name="Ng V."/>
            <person name="Clum A."/>
            <person name="Steindorff A."/>
            <person name="Ohm R.A."/>
            <person name="Martin F."/>
            <person name="Silar P."/>
            <person name="Natvig D.O."/>
            <person name="Lalanne C."/>
            <person name="Gautier V."/>
            <person name="Ament-Velasquez S.L."/>
            <person name="Kruys A."/>
            <person name="Hutchinson M.I."/>
            <person name="Powell A.J."/>
            <person name="Barry K."/>
            <person name="Miller A.N."/>
            <person name="Grigoriev I.V."/>
            <person name="Debuchy R."/>
            <person name="Gladieux P."/>
            <person name="Hiltunen Thoren M."/>
            <person name="Johannesson H."/>
        </authorList>
    </citation>
    <scope>NUCLEOTIDE SEQUENCE</scope>
    <source>
        <strain evidence="3">PSN309</strain>
    </source>
</reference>
<feature type="region of interest" description="Disordered" evidence="1">
    <location>
        <begin position="222"/>
        <end position="305"/>
    </location>
</feature>
<dbReference type="Proteomes" id="UP001302126">
    <property type="component" value="Unassembled WGS sequence"/>
</dbReference>
<feature type="compositionally biased region" description="Polar residues" evidence="1">
    <location>
        <begin position="276"/>
        <end position="296"/>
    </location>
</feature>
<dbReference type="InterPro" id="IPR037504">
    <property type="entry name" value="PSI_induc_2"/>
</dbReference>
<evidence type="ECO:0000256" key="2">
    <source>
        <dbReference type="SAM" id="Phobius"/>
    </source>
</evidence>
<name>A0AAN6X5D5_9PEZI</name>
<feature type="compositionally biased region" description="Polar residues" evidence="1">
    <location>
        <begin position="546"/>
        <end position="560"/>
    </location>
</feature>
<accession>A0AAN6X5D5</accession>
<feature type="compositionally biased region" description="Low complexity" evidence="1">
    <location>
        <begin position="337"/>
        <end position="349"/>
    </location>
</feature>
<comment type="caution">
    <text evidence="3">The sequence shown here is derived from an EMBL/GenBank/DDBJ whole genome shotgun (WGS) entry which is preliminary data.</text>
</comment>
<keyword evidence="2" id="KW-0472">Membrane</keyword>
<sequence>MPSINVAMERSLERGFKEGLADLLARSLEPVLARRNLEGQISDVRTTFASWDNCMSVTYCKWTVIGLMIVGGLIIFSIIWCIIRCACCGRSCCCSCFSCFKCCGNCCGCCDPPRGNRKEYLDEPYIPPNQGYKSQDPMHHGYNQPAGFGGGGGGGVSPGFPNPTVPITTKAEYPQFAEFDVSKKNPGGEDALPQMPEWDSAGNKKVLLEQEDAVEMNALKKPEESAHNAPGMNGVAASAIPGAVNKSPSPGNRSPYGPPAAGANGFFPPSAVGNAPYSQSPQGYNDPYSQTPQGYNQPPAPYDQQAQGYGVAASAMGPVAMGAGAVGPGRRSPHADGGFNNGYNNTGGYRQPGVNPQQTGQSGYGNYGGAAETQPYDIYDDYGAQDNYGGQSNQAYGVQNNQGYGAAPRQLPQEMDGGNYNQGQARRSPGPQAAYGGYGQDARRTPAPQGDGGYGANARRTPAPQGDYGNGYGASPRKTPAPQGDYGSPYGADAQRSPPTQGGYSGYGQDRRSPAPQQAYGGYGSRQNPSRQNTSDSAQPPRGPQRQYTGSSMNPTSPTALRNEGGFDFTSGYSRPPQANTTPSGPGGYRQPSPVTEEATAAYPGYKPYQPLS</sequence>
<evidence type="ECO:0000313" key="4">
    <source>
        <dbReference type="Proteomes" id="UP001302126"/>
    </source>
</evidence>